<feature type="region of interest" description="Disordered" evidence="4">
    <location>
        <begin position="843"/>
        <end position="1049"/>
    </location>
</feature>
<dbReference type="FunFam" id="1.10.510.10:FF:000314">
    <property type="entry name" value="Serine threonine-protein kinase mak"/>
    <property type="match status" value="1"/>
</dbReference>
<feature type="compositionally biased region" description="Polar residues" evidence="4">
    <location>
        <begin position="951"/>
        <end position="966"/>
    </location>
</feature>
<keyword evidence="1" id="KW-0723">Serine/threonine-protein kinase</keyword>
<dbReference type="GO" id="GO:0004674">
    <property type="term" value="F:protein serine/threonine kinase activity"/>
    <property type="evidence" value="ECO:0007669"/>
    <property type="project" value="UniProtKB-KW"/>
</dbReference>
<feature type="compositionally biased region" description="Basic and acidic residues" evidence="4">
    <location>
        <begin position="730"/>
        <end position="752"/>
    </location>
</feature>
<feature type="region of interest" description="Disordered" evidence="4">
    <location>
        <begin position="604"/>
        <end position="671"/>
    </location>
</feature>
<keyword evidence="1" id="KW-0808">Transferase</keyword>
<feature type="region of interest" description="Disordered" evidence="4">
    <location>
        <begin position="790"/>
        <end position="830"/>
    </location>
</feature>
<keyword evidence="7" id="KW-1185">Reference proteome</keyword>
<dbReference type="KEGG" id="ccac:CcaHIS019_0409590"/>
<dbReference type="InterPro" id="IPR008271">
    <property type="entry name" value="Ser/Thr_kinase_AS"/>
</dbReference>
<name>A0AA48L533_9TREE</name>
<dbReference type="Gene3D" id="3.30.200.20">
    <property type="entry name" value="Phosphorylase Kinase, domain 1"/>
    <property type="match status" value="1"/>
</dbReference>
<feature type="compositionally biased region" description="Polar residues" evidence="4">
    <location>
        <begin position="790"/>
        <end position="801"/>
    </location>
</feature>
<evidence type="ECO:0000313" key="6">
    <source>
        <dbReference type="EMBL" id="BEI92139.1"/>
    </source>
</evidence>
<evidence type="ECO:0000259" key="5">
    <source>
        <dbReference type="PROSITE" id="PS50011"/>
    </source>
</evidence>
<dbReference type="InterPro" id="IPR050117">
    <property type="entry name" value="MAPK"/>
</dbReference>
<dbReference type="PROSITE" id="PS00108">
    <property type="entry name" value="PROTEIN_KINASE_ST"/>
    <property type="match status" value="1"/>
</dbReference>
<dbReference type="PROSITE" id="PS50011">
    <property type="entry name" value="PROTEIN_KINASE_DOM"/>
    <property type="match status" value="1"/>
</dbReference>
<dbReference type="Proteomes" id="UP001233271">
    <property type="component" value="Chromosome 4"/>
</dbReference>
<dbReference type="EMBL" id="AP028215">
    <property type="protein sequence ID" value="BEI92139.1"/>
    <property type="molecule type" value="Genomic_DNA"/>
</dbReference>
<organism evidence="6 7">
    <name type="scientific">Cutaneotrichosporon cavernicola</name>
    <dbReference type="NCBI Taxonomy" id="279322"/>
    <lineage>
        <taxon>Eukaryota</taxon>
        <taxon>Fungi</taxon>
        <taxon>Dikarya</taxon>
        <taxon>Basidiomycota</taxon>
        <taxon>Agaricomycotina</taxon>
        <taxon>Tremellomycetes</taxon>
        <taxon>Trichosporonales</taxon>
        <taxon>Trichosporonaceae</taxon>
        <taxon>Cutaneotrichosporon</taxon>
    </lineage>
</organism>
<keyword evidence="3" id="KW-0067">ATP-binding</keyword>
<dbReference type="SMART" id="SM00220">
    <property type="entry name" value="S_TKc"/>
    <property type="match status" value="1"/>
</dbReference>
<dbReference type="InterPro" id="IPR011009">
    <property type="entry name" value="Kinase-like_dom_sf"/>
</dbReference>
<dbReference type="Gene3D" id="1.10.510.10">
    <property type="entry name" value="Transferase(Phosphotransferase) domain 1"/>
    <property type="match status" value="1"/>
</dbReference>
<gene>
    <name evidence="6" type="primary">IME2</name>
    <name evidence="6" type="ORF">CcaverHIS019_0409590</name>
</gene>
<dbReference type="PANTHER" id="PTHR24055">
    <property type="entry name" value="MITOGEN-ACTIVATED PROTEIN KINASE"/>
    <property type="match status" value="1"/>
</dbReference>
<protein>
    <recommendedName>
        <fullName evidence="5">Protein kinase domain-containing protein</fullName>
    </recommendedName>
</protein>
<feature type="compositionally biased region" description="Polar residues" evidence="4">
    <location>
        <begin position="813"/>
        <end position="830"/>
    </location>
</feature>
<feature type="region of interest" description="Disordered" evidence="4">
    <location>
        <begin position="699"/>
        <end position="752"/>
    </location>
</feature>
<evidence type="ECO:0000313" key="7">
    <source>
        <dbReference type="Proteomes" id="UP001233271"/>
    </source>
</evidence>
<feature type="region of interest" description="Disordered" evidence="4">
    <location>
        <begin position="407"/>
        <end position="449"/>
    </location>
</feature>
<dbReference type="GeneID" id="85496009"/>
<keyword evidence="2" id="KW-0547">Nucleotide-binding</keyword>
<dbReference type="GO" id="GO:0005524">
    <property type="term" value="F:ATP binding"/>
    <property type="evidence" value="ECO:0007669"/>
    <property type="project" value="UniProtKB-KW"/>
</dbReference>
<sequence>MARRPSDIGGCEEDDGRVGVEDPYAERSYSELKVLGDGSFGTVWLCDWQSPVKSDVLLSAMQCGQGARAEWAGKRLVALKRMKRVWEGGWRQARTLGELASLRSIPPHPAVIPLYDAFISPRSRELYFVFECMEGNLYQLTKSRKGRPLAAGLVASCFHQMVSGLQHVHRHGYFHRDMKPENLLVTTTGLCQYWSTNAVEEINARRAAGDTDFQLQIQGEKDPNIQMDVQVIIKLADFGLARAINSKPPYTEYVSTRWYRAPEVLLRATDYGAPVDMWALGTILAEMINLKPLFPGSSEIDQVYRVCEVLGDPSPEYGPDANGRITGGGRWNTGIKLAKRVGFSFPKRKPLELRSLFPKETPRSLIDCVANLLRYNPRYRMTSDDCITHQYFREVLPHLQRVPPLPRIPFSWGQPSPRPTPSAQQPPVDASFNVPTRPLPPSHSHHEPHAAFANGDIRTLPPPDTAPEIPVGELVTPNGAAPGTYFTRFYPPEAEQRTYGASALVRQLRELDLPTDDLASYGARRWSEAEINASRQRYANPVHAGSVQSIPDSISNPSYSNLNSLSAVSLDMLQPHPQPQHPHQNPDTHVVAYVRQQAAYQQQMMQPVVSQSTPNLTPTASAADPNSMRQAQSTMTLPLPSTAHLASSSGHMPAPQATSKLGPPPPVPIGKKKKWGLSSVFGAAGKSSTSLPAVDEHAAATTSLKRTQSGQYAGDRVPSAQQQQPPMDPKASKKEAERQSRELLKAKREAAERAQKERARAVLNKRAQLVSGRNVELEYANVVTDNITPRETNDLARQTSRPVAGYPSGYPLSHQSTLPSGSITSLGSYHSAGQSPYLQVEDGLGRRKARKQTEEDDHSSIGRASAKSRSLLSVATMESDPGSRRSLHNVWPDAMSQSSRRPSSNAYLGSMSHSSVSLDNQLSSQLQRTTVQSASESSLSLGRNPMPPNRASMSGPSIQNHDQSYHPSAPYGYPAGQAMTVGASVSRRSSRAQLPSIEDWHAPPTSINPMFKVPPQDPQQHPRDPGANGLPPFASFVNMTNPHHPNPPQ</sequence>
<evidence type="ECO:0000256" key="2">
    <source>
        <dbReference type="ARBA" id="ARBA00022741"/>
    </source>
</evidence>
<feature type="compositionally biased region" description="Polar residues" evidence="4">
    <location>
        <begin position="895"/>
        <end position="941"/>
    </location>
</feature>
<dbReference type="InterPro" id="IPR000719">
    <property type="entry name" value="Prot_kinase_dom"/>
</dbReference>
<proteinExistence type="predicted"/>
<reference evidence="6" key="1">
    <citation type="journal article" date="2023" name="BMC Genomics">
        <title>Chromosome-level genome assemblies of Cutaneotrichosporon spp. (Trichosporonales, Basidiomycota) reveal imbalanced evolution between nucleotide sequences and chromosome synteny.</title>
        <authorList>
            <person name="Kobayashi Y."/>
            <person name="Kayamori A."/>
            <person name="Aoki K."/>
            <person name="Shiwa Y."/>
            <person name="Matsutani M."/>
            <person name="Fujita N."/>
            <person name="Sugita T."/>
            <person name="Iwasaki W."/>
            <person name="Tanaka N."/>
            <person name="Takashima M."/>
        </authorList>
    </citation>
    <scope>NUCLEOTIDE SEQUENCE</scope>
    <source>
        <strain evidence="6">HIS019</strain>
    </source>
</reference>
<feature type="compositionally biased region" description="Polar residues" evidence="4">
    <location>
        <begin position="627"/>
        <end position="636"/>
    </location>
</feature>
<accession>A0AA48L533</accession>
<feature type="compositionally biased region" description="Polar residues" evidence="4">
    <location>
        <begin position="700"/>
        <end position="711"/>
    </location>
</feature>
<evidence type="ECO:0000256" key="4">
    <source>
        <dbReference type="SAM" id="MobiDB-lite"/>
    </source>
</evidence>
<evidence type="ECO:0000256" key="1">
    <source>
        <dbReference type="ARBA" id="ARBA00022527"/>
    </source>
</evidence>
<dbReference type="Pfam" id="PF00069">
    <property type="entry name" value="Pkinase"/>
    <property type="match status" value="2"/>
</dbReference>
<evidence type="ECO:0000256" key="3">
    <source>
        <dbReference type="ARBA" id="ARBA00022840"/>
    </source>
</evidence>
<feature type="domain" description="Protein kinase" evidence="5">
    <location>
        <begin position="29"/>
        <end position="392"/>
    </location>
</feature>
<dbReference type="SUPFAM" id="SSF56112">
    <property type="entry name" value="Protein kinase-like (PK-like)"/>
    <property type="match status" value="1"/>
</dbReference>
<keyword evidence="1" id="KW-0418">Kinase</keyword>
<dbReference type="AlphaFoldDB" id="A0AA48L533"/>
<dbReference type="RefSeq" id="XP_060457404.1">
    <property type="nucleotide sequence ID" value="XM_060600851.1"/>
</dbReference>